<dbReference type="InterPro" id="IPR007410">
    <property type="entry name" value="LpqE-like"/>
</dbReference>
<dbReference type="PANTHER" id="PTHR36302">
    <property type="entry name" value="BLR7088 PROTEIN"/>
    <property type="match status" value="1"/>
</dbReference>
<dbReference type="InterPro" id="IPR036182">
    <property type="entry name" value="PCuAC_sf"/>
</dbReference>
<gene>
    <name evidence="3" type="ORF">GCM10025778_28050</name>
</gene>
<evidence type="ECO:0000313" key="3">
    <source>
        <dbReference type="EMBL" id="GAA5228272.1"/>
    </source>
</evidence>
<comment type="caution">
    <text evidence="3">The sequence shown here is derived from an EMBL/GenBank/DDBJ whole genome shotgun (WGS) entry which is preliminary data.</text>
</comment>
<evidence type="ECO:0000313" key="4">
    <source>
        <dbReference type="Proteomes" id="UP001501257"/>
    </source>
</evidence>
<keyword evidence="2" id="KW-0732">Signal</keyword>
<sequence length="190" mass="19860">MSMKIRSFRFATPLISAGFATALLSGCAAANTAEPASTGQDAATQASSVQISEAWIKAAHDGMTGGFAILENTSDKDIDLVKVDTGLARSVELHEMAGSGTAMSMKELDGPLNIPAHATVELAPGGNHVMLMGLKQELKVGESPKLVLTFGDESTSQVPFEIKSYTGAKESYDPGVGDPEEMGHSERSDD</sequence>
<dbReference type="SUPFAM" id="SSF110087">
    <property type="entry name" value="DR1885-like metal-binding protein"/>
    <property type="match status" value="1"/>
</dbReference>
<name>A0ABP9TNV3_9MICC</name>
<dbReference type="EMBL" id="BAABLK010000036">
    <property type="protein sequence ID" value="GAA5228272.1"/>
    <property type="molecule type" value="Genomic_DNA"/>
</dbReference>
<feature type="chain" id="PRO_5047241592" evidence="2">
    <location>
        <begin position="31"/>
        <end position="190"/>
    </location>
</feature>
<feature type="signal peptide" evidence="2">
    <location>
        <begin position="1"/>
        <end position="30"/>
    </location>
</feature>
<evidence type="ECO:0000256" key="1">
    <source>
        <dbReference type="SAM" id="MobiDB-lite"/>
    </source>
</evidence>
<reference evidence="4" key="1">
    <citation type="journal article" date="2019" name="Int. J. Syst. Evol. Microbiol.">
        <title>The Global Catalogue of Microorganisms (GCM) 10K type strain sequencing project: providing services to taxonomists for standard genome sequencing and annotation.</title>
        <authorList>
            <consortium name="The Broad Institute Genomics Platform"/>
            <consortium name="The Broad Institute Genome Sequencing Center for Infectious Disease"/>
            <person name="Wu L."/>
            <person name="Ma J."/>
        </authorList>
    </citation>
    <scope>NUCLEOTIDE SEQUENCE [LARGE SCALE GENOMIC DNA]</scope>
    <source>
        <strain evidence="4">JCM 18952</strain>
    </source>
</reference>
<organism evidence="3 4">
    <name type="scientific">Paeniglutamicibacter antarcticus</name>
    <dbReference type="NCBI Taxonomy" id="494023"/>
    <lineage>
        <taxon>Bacteria</taxon>
        <taxon>Bacillati</taxon>
        <taxon>Actinomycetota</taxon>
        <taxon>Actinomycetes</taxon>
        <taxon>Micrococcales</taxon>
        <taxon>Micrococcaceae</taxon>
        <taxon>Paeniglutamicibacter</taxon>
    </lineage>
</organism>
<feature type="region of interest" description="Disordered" evidence="1">
    <location>
        <begin position="159"/>
        <end position="190"/>
    </location>
</feature>
<dbReference type="PROSITE" id="PS51257">
    <property type="entry name" value="PROKAR_LIPOPROTEIN"/>
    <property type="match status" value="1"/>
</dbReference>
<feature type="compositionally biased region" description="Basic and acidic residues" evidence="1">
    <location>
        <begin position="181"/>
        <end position="190"/>
    </location>
</feature>
<dbReference type="PANTHER" id="PTHR36302:SF1">
    <property type="entry name" value="COPPER CHAPERONE PCU(A)C"/>
    <property type="match status" value="1"/>
</dbReference>
<protein>
    <submittedName>
        <fullName evidence="3">Copper chaperone PCu(A)C</fullName>
    </submittedName>
</protein>
<dbReference type="Pfam" id="PF04314">
    <property type="entry name" value="PCuAC"/>
    <property type="match status" value="1"/>
</dbReference>
<dbReference type="RefSeq" id="WP_210099855.1">
    <property type="nucleotide sequence ID" value="NZ_BAABLK010000036.1"/>
</dbReference>
<evidence type="ECO:0000256" key="2">
    <source>
        <dbReference type="SAM" id="SignalP"/>
    </source>
</evidence>
<keyword evidence="4" id="KW-1185">Reference proteome</keyword>
<dbReference type="Proteomes" id="UP001501257">
    <property type="component" value="Unassembled WGS sequence"/>
</dbReference>
<accession>A0ABP9TNV3</accession>
<proteinExistence type="predicted"/>
<dbReference type="Gene3D" id="2.60.40.1890">
    <property type="entry name" value="PCu(A)C copper chaperone"/>
    <property type="match status" value="1"/>
</dbReference>
<dbReference type="InterPro" id="IPR058248">
    <property type="entry name" value="Lxx211020-like"/>
</dbReference>